<feature type="chain" id="PRO_5020756780" description="DUF5777 domain-containing protein" evidence="1">
    <location>
        <begin position="21"/>
        <end position="303"/>
    </location>
</feature>
<feature type="signal peptide" evidence="1">
    <location>
        <begin position="1"/>
        <end position="20"/>
    </location>
</feature>
<evidence type="ECO:0000313" key="3">
    <source>
        <dbReference type="EMBL" id="TKK67671.1"/>
    </source>
</evidence>
<dbReference type="Proteomes" id="UP000305848">
    <property type="component" value="Unassembled WGS sequence"/>
</dbReference>
<evidence type="ECO:0000259" key="2">
    <source>
        <dbReference type="Pfam" id="PF19089"/>
    </source>
</evidence>
<evidence type="ECO:0000256" key="1">
    <source>
        <dbReference type="SAM" id="SignalP"/>
    </source>
</evidence>
<dbReference type="Pfam" id="PF19089">
    <property type="entry name" value="DUF5777"/>
    <property type="match status" value="1"/>
</dbReference>
<dbReference type="EMBL" id="SZQL01000010">
    <property type="protein sequence ID" value="TKK67671.1"/>
    <property type="molecule type" value="Genomic_DNA"/>
</dbReference>
<dbReference type="SUPFAM" id="SSF56935">
    <property type="entry name" value="Porins"/>
    <property type="match status" value="1"/>
</dbReference>
<protein>
    <recommendedName>
        <fullName evidence="2">DUF5777 domain-containing protein</fullName>
    </recommendedName>
</protein>
<dbReference type="RefSeq" id="WP_137262236.1">
    <property type="nucleotide sequence ID" value="NZ_SZQL01000010.1"/>
</dbReference>
<keyword evidence="4" id="KW-1185">Reference proteome</keyword>
<reference evidence="3 4" key="1">
    <citation type="submission" date="2019-05" db="EMBL/GenBank/DDBJ databases">
        <title>Panacibacter sp. strain 17mud1-8 Genome sequencing and assembly.</title>
        <authorList>
            <person name="Chhetri G."/>
        </authorList>
    </citation>
    <scope>NUCLEOTIDE SEQUENCE [LARGE SCALE GENOMIC DNA]</scope>
    <source>
        <strain evidence="3 4">17mud1-8</strain>
    </source>
</reference>
<dbReference type="InterPro" id="IPR045916">
    <property type="entry name" value="DUF5777"/>
</dbReference>
<accession>A0A4U3KY90</accession>
<gene>
    <name evidence="3" type="ORF">FC093_13040</name>
</gene>
<name>A0A4U3KY90_9BACT</name>
<dbReference type="OrthoDB" id="1117410at2"/>
<feature type="domain" description="DUF5777" evidence="2">
    <location>
        <begin position="46"/>
        <end position="291"/>
    </location>
</feature>
<keyword evidence="1" id="KW-0732">Signal</keyword>
<sequence>MKQRLLFLFVVIITANRLQAQDSTLLNMLSDSMQANEKPMPVRGTFKGLYIVNMKTVESSARGALNFLIMHRFGRLNDGAYNFFGLDNASIRLGLDYGITDRLAIGIGRSSLEKTFDAYFKYRLLWQTDGSERVPLSLSVSSGLTNYTLKFPDKTYLNARYRTTYVTQLIAARKFSSALSLQLVPMWLHYNLVPTVNDKNDVFALNAGGRMKLTKRMSISAEYNYLLPDQVNSIDVHNAISLAWEIETGGHVFQLVFSNAQGMTEPQVIARTAGEWGDGDVYFGFNISRVFNISHKAKKSVTY</sequence>
<comment type="caution">
    <text evidence="3">The sequence shown here is derived from an EMBL/GenBank/DDBJ whole genome shotgun (WGS) entry which is preliminary data.</text>
</comment>
<dbReference type="AlphaFoldDB" id="A0A4U3KY90"/>
<evidence type="ECO:0000313" key="4">
    <source>
        <dbReference type="Proteomes" id="UP000305848"/>
    </source>
</evidence>
<proteinExistence type="predicted"/>
<organism evidence="3 4">
    <name type="scientific">Ilyomonas limi</name>
    <dbReference type="NCBI Taxonomy" id="2575867"/>
    <lineage>
        <taxon>Bacteria</taxon>
        <taxon>Pseudomonadati</taxon>
        <taxon>Bacteroidota</taxon>
        <taxon>Chitinophagia</taxon>
        <taxon>Chitinophagales</taxon>
        <taxon>Chitinophagaceae</taxon>
        <taxon>Ilyomonas</taxon>
    </lineage>
</organism>